<dbReference type="Pfam" id="PF02770">
    <property type="entry name" value="Acyl-CoA_dh_M"/>
    <property type="match status" value="1"/>
</dbReference>
<dbReference type="Pfam" id="PF00441">
    <property type="entry name" value="Acyl-CoA_dh_1"/>
    <property type="match status" value="1"/>
</dbReference>
<evidence type="ECO:0000256" key="1">
    <source>
        <dbReference type="ARBA" id="ARBA00001974"/>
    </source>
</evidence>
<sequence>MIGTRAVAETAAALDGITDPESLELAGPFDSRTVDRLRAAGLYSLRGGSRFRRTALSPLNAHRVIESVASRCVPAAVSMAVHHGFGAPAYLDLLGEGELRSLILDLVERGGISGDADTEPAGAVNRRRTTTAVRSQDGSEYILNGEKVYIQNAPIADLLRVSATLVAGGTETIGLFFVPTASAGVSVGPVHTFVGMRGVPNAPLHLRDVRVPAAYRLDVTGSALDVDEEWRLLPALNDISVRARMYAIAAPSVALATGALQAMRRFVARRTADGSALADYRAVQQMLSESAAEIHAMRALVSLCLLSDEKDPAAVRSEQAAAKNLTSVACGRVVEHAVSLLGAQGVETAAGKAARGVDPLPAERYWRDARLLRISGGVDFQIDNWFAANLLLPPFVHDRAAVVGDLQQTDQPDDAVLSRLSQRNRDHVQFVSARARDLAEACLRLTGGRGLDELTADEESLIAVARWASELLSMTVVLAAAASGSGDQVLTDVHCWAARARVADAASRMARAHDAPDHASVVAGLLGVDGPGVTRPVGDRAW</sequence>
<dbReference type="InterPro" id="IPR046373">
    <property type="entry name" value="Acyl-CoA_Oxase/DH_mid-dom_sf"/>
</dbReference>
<keyword evidence="5 6" id="KW-0560">Oxidoreductase</keyword>
<dbReference type="Gene3D" id="1.10.540.10">
    <property type="entry name" value="Acyl-CoA dehydrogenase/oxidase, N-terminal domain"/>
    <property type="match status" value="1"/>
</dbReference>
<gene>
    <name evidence="9" type="ORF">AVDCRST_MAG66-4299</name>
</gene>
<dbReference type="SUPFAM" id="SSF47203">
    <property type="entry name" value="Acyl-CoA dehydrogenase C-terminal domain-like"/>
    <property type="match status" value="1"/>
</dbReference>
<keyword evidence="3 6" id="KW-0285">Flavoprotein</keyword>
<dbReference type="PANTHER" id="PTHR48083:SF31">
    <property type="entry name" value="ACYL-COA DEHYDROGENASE FADE10-RELATED"/>
    <property type="match status" value="1"/>
</dbReference>
<comment type="similarity">
    <text evidence="2 6">Belongs to the acyl-CoA dehydrogenase family.</text>
</comment>
<feature type="domain" description="Acyl-CoA dehydrogenase/oxidase C-terminal" evidence="7">
    <location>
        <begin position="247"/>
        <end position="378"/>
    </location>
</feature>
<evidence type="ECO:0000259" key="8">
    <source>
        <dbReference type="Pfam" id="PF02770"/>
    </source>
</evidence>
<dbReference type="InterPro" id="IPR009100">
    <property type="entry name" value="AcylCoA_DH/oxidase_NM_dom_sf"/>
</dbReference>
<evidence type="ECO:0000313" key="9">
    <source>
        <dbReference type="EMBL" id="CAA9444448.1"/>
    </source>
</evidence>
<organism evidence="9">
    <name type="scientific">uncultured Pseudonocardia sp</name>
    <dbReference type="NCBI Taxonomy" id="211455"/>
    <lineage>
        <taxon>Bacteria</taxon>
        <taxon>Bacillati</taxon>
        <taxon>Actinomycetota</taxon>
        <taxon>Actinomycetes</taxon>
        <taxon>Pseudonocardiales</taxon>
        <taxon>Pseudonocardiaceae</taxon>
        <taxon>Pseudonocardia</taxon>
        <taxon>environmental samples</taxon>
    </lineage>
</organism>
<dbReference type="InterPro" id="IPR036250">
    <property type="entry name" value="AcylCo_DH-like_C"/>
</dbReference>
<name>A0A6J4QGN5_9PSEU</name>
<dbReference type="Gene3D" id="2.40.110.10">
    <property type="entry name" value="Butyryl-CoA Dehydrogenase, subunit A, domain 2"/>
    <property type="match status" value="1"/>
</dbReference>
<evidence type="ECO:0000256" key="5">
    <source>
        <dbReference type="ARBA" id="ARBA00023002"/>
    </source>
</evidence>
<feature type="domain" description="Acyl-CoA oxidase/dehydrogenase middle" evidence="8">
    <location>
        <begin position="118"/>
        <end position="209"/>
    </location>
</feature>
<dbReference type="InterPro" id="IPR037069">
    <property type="entry name" value="AcylCoA_DH/ox_N_sf"/>
</dbReference>
<dbReference type="InterPro" id="IPR006091">
    <property type="entry name" value="Acyl-CoA_Oxase/DH_mid-dom"/>
</dbReference>
<evidence type="ECO:0000256" key="3">
    <source>
        <dbReference type="ARBA" id="ARBA00022630"/>
    </source>
</evidence>
<evidence type="ECO:0000256" key="6">
    <source>
        <dbReference type="RuleBase" id="RU362125"/>
    </source>
</evidence>
<evidence type="ECO:0000256" key="2">
    <source>
        <dbReference type="ARBA" id="ARBA00009347"/>
    </source>
</evidence>
<keyword evidence="4 6" id="KW-0274">FAD</keyword>
<dbReference type="PANTHER" id="PTHR48083">
    <property type="entry name" value="MEDIUM-CHAIN SPECIFIC ACYL-COA DEHYDROGENASE, MITOCHONDRIAL-RELATED"/>
    <property type="match status" value="1"/>
</dbReference>
<dbReference type="EC" id="1.3.99.2" evidence="9"/>
<dbReference type="CDD" id="cd00567">
    <property type="entry name" value="ACAD"/>
    <property type="match status" value="1"/>
</dbReference>
<dbReference type="GO" id="GO:0005737">
    <property type="term" value="C:cytoplasm"/>
    <property type="evidence" value="ECO:0007669"/>
    <property type="project" value="TreeGrafter"/>
</dbReference>
<dbReference type="InterPro" id="IPR050741">
    <property type="entry name" value="Acyl-CoA_dehydrogenase"/>
</dbReference>
<proteinExistence type="inferred from homology"/>
<dbReference type="InterPro" id="IPR009075">
    <property type="entry name" value="AcylCo_DH/oxidase_C"/>
</dbReference>
<accession>A0A6J4QGN5</accession>
<comment type="cofactor">
    <cofactor evidence="1 6">
        <name>FAD</name>
        <dbReference type="ChEBI" id="CHEBI:57692"/>
    </cofactor>
</comment>
<dbReference type="SUPFAM" id="SSF56645">
    <property type="entry name" value="Acyl-CoA dehydrogenase NM domain-like"/>
    <property type="match status" value="1"/>
</dbReference>
<protein>
    <submittedName>
        <fullName evidence="9">Butyryl-CoA dehydrogenase</fullName>
        <ecNumber evidence="9">1.3.99.2</ecNumber>
    </submittedName>
</protein>
<reference evidence="9" key="1">
    <citation type="submission" date="2020-02" db="EMBL/GenBank/DDBJ databases">
        <authorList>
            <person name="Meier V. D."/>
        </authorList>
    </citation>
    <scope>NUCLEOTIDE SEQUENCE</scope>
    <source>
        <strain evidence="9">AVDCRST_MAG66</strain>
    </source>
</reference>
<dbReference type="GO" id="GO:0033539">
    <property type="term" value="P:fatty acid beta-oxidation using acyl-CoA dehydrogenase"/>
    <property type="evidence" value="ECO:0007669"/>
    <property type="project" value="TreeGrafter"/>
</dbReference>
<evidence type="ECO:0000259" key="7">
    <source>
        <dbReference type="Pfam" id="PF00441"/>
    </source>
</evidence>
<dbReference type="Gene3D" id="1.20.140.10">
    <property type="entry name" value="Butyryl-CoA Dehydrogenase, subunit A, domain 3"/>
    <property type="match status" value="1"/>
</dbReference>
<evidence type="ECO:0000256" key="4">
    <source>
        <dbReference type="ARBA" id="ARBA00022827"/>
    </source>
</evidence>
<dbReference type="GO" id="GO:0050660">
    <property type="term" value="F:flavin adenine dinucleotide binding"/>
    <property type="evidence" value="ECO:0007669"/>
    <property type="project" value="InterPro"/>
</dbReference>
<dbReference type="EMBL" id="CADCUS010000580">
    <property type="protein sequence ID" value="CAA9444448.1"/>
    <property type="molecule type" value="Genomic_DNA"/>
</dbReference>
<dbReference type="GO" id="GO:0003995">
    <property type="term" value="F:acyl-CoA dehydrogenase activity"/>
    <property type="evidence" value="ECO:0007669"/>
    <property type="project" value="TreeGrafter"/>
</dbReference>
<dbReference type="AlphaFoldDB" id="A0A6J4QGN5"/>